<feature type="domain" description="Metallo-beta-lactamase" evidence="7">
    <location>
        <begin position="584"/>
        <end position="784"/>
    </location>
</feature>
<feature type="transmembrane region" description="Helical" evidence="6">
    <location>
        <begin position="361"/>
        <end position="380"/>
    </location>
</feature>
<gene>
    <name evidence="8" type="ORF">V5E97_08030</name>
</gene>
<evidence type="ECO:0000256" key="4">
    <source>
        <dbReference type="ARBA" id="ARBA00022989"/>
    </source>
</evidence>
<dbReference type="PANTHER" id="PTHR30619">
    <property type="entry name" value="DNA INTERNALIZATION/COMPETENCE PROTEIN COMEC/REC2"/>
    <property type="match status" value="1"/>
</dbReference>
<feature type="transmembrane region" description="Helical" evidence="6">
    <location>
        <begin position="551"/>
        <end position="567"/>
    </location>
</feature>
<keyword evidence="3 6" id="KW-0812">Transmembrane</keyword>
<feature type="transmembrane region" description="Helical" evidence="6">
    <location>
        <begin position="846"/>
        <end position="873"/>
    </location>
</feature>
<accession>A0AAU7CLG6</accession>
<dbReference type="InterPro" id="IPR025405">
    <property type="entry name" value="DUF4131"/>
</dbReference>
<sequence>MNHEPDRRSRVLLSPLVPVALAYVVGIVLDRAFELWGTEVWAGLALVGATIAAWGRDRKVPAVAGLVIAIVGLGGGSHHAYWSDLASDDLARGVTGVPRPMWVRGVLWDVRGPRAGERLGSSATTRAVIAVTGICDGRIWRPAQGRAQLIVVGDRSDIVPGHGVEAVGVMSAIAGPLNPGEFDYRNYLRAQGIRLRLAVDGPDEVWADPAAPLWIWTNWLGRVRAWSYDRLVADLNPKVAPLAAALLLGRREGVDPDINDAFARTGTTHLLAISGLHLQVLAGVLWFVFRSLGLGRRGAFAALALVTVAYALLVGLAPSVVRSAAMTVAVCGAGLFDRPVRSANNLALAALITLWMNPTDLFDVGCQLSFLAIAAIFWGVTPTTNLLRHTYYALTFRIQGPGSPLDVLERSLEPWWLAQMRRWPLLVTPGLIVSTVVWLAALPLVALRFHIVSPIGVLLNIPLIPLTSLALIASGLSLGLSAIWGPLGGPAAWVCAMTLAATEFLVRWGASQSWGHAFVPGPSQAWVLIVYGLLAFATVVGIRRWPLRRTAWSLLAGWVVLGLVLPWHPRREGRLEAEILAVGHGLAVIIQTEAGGTILYDCGRMHDPSVGRRIVAPALWARGVSHIDAVVLSHADSDHYNGLPDLLERFTIAEVRVPPGFASPANPGAVQLLETVRTHGVPIRVMAEGEQWESAGARLSVWHPPESFSPASSDNARSIVLAVESAGRHLLLTGDLEQEGLTRLLDRPAFPLGAILAPHHGGRSANPEALYTWARPDLVVVSQRPPAVGTHDPLEALGPRDIPLLRTWQRGAIRLRWEPDHLAARGFLDENPSESRSTTSRLGANFALIALFWPRGLVGLAGFLLGLAGWLMLTMREGSERGR</sequence>
<feature type="transmembrane region" description="Helical" evidence="6">
    <location>
        <begin position="35"/>
        <end position="55"/>
    </location>
</feature>
<evidence type="ECO:0000256" key="6">
    <source>
        <dbReference type="SAM" id="Phobius"/>
    </source>
</evidence>
<reference evidence="8" key="1">
    <citation type="submission" date="2024-05" db="EMBL/GenBank/DDBJ databases">
        <title>Planctomycetes of the genus Singulisphaera possess chitinolytic capabilities.</title>
        <authorList>
            <person name="Ivanova A."/>
        </authorList>
    </citation>
    <scope>NUCLEOTIDE SEQUENCE</scope>
    <source>
        <strain evidence="8">Ch08T</strain>
    </source>
</reference>
<dbReference type="CDD" id="cd07731">
    <property type="entry name" value="ComA-like_MBL-fold"/>
    <property type="match status" value="1"/>
</dbReference>
<evidence type="ECO:0000313" key="8">
    <source>
        <dbReference type="EMBL" id="XBH05967.1"/>
    </source>
</evidence>
<dbReference type="InterPro" id="IPR004477">
    <property type="entry name" value="ComEC_N"/>
</dbReference>
<evidence type="ECO:0000259" key="7">
    <source>
        <dbReference type="SMART" id="SM00849"/>
    </source>
</evidence>
<dbReference type="InterPro" id="IPR035681">
    <property type="entry name" value="ComA-like_MBL"/>
</dbReference>
<feature type="transmembrane region" description="Helical" evidence="6">
    <location>
        <begin position="298"/>
        <end position="317"/>
    </location>
</feature>
<dbReference type="RefSeq" id="WP_406698818.1">
    <property type="nucleotide sequence ID" value="NZ_CP155447.1"/>
</dbReference>
<feature type="transmembrane region" description="Helical" evidence="6">
    <location>
        <begin position="62"/>
        <end position="82"/>
    </location>
</feature>
<keyword evidence="5 6" id="KW-0472">Membrane</keyword>
<dbReference type="InterPro" id="IPR052159">
    <property type="entry name" value="Competence_DNA_uptake"/>
</dbReference>
<feature type="transmembrane region" description="Helical" evidence="6">
    <location>
        <begin position="457"/>
        <end position="484"/>
    </location>
</feature>
<name>A0AAU7CLG6_9BACT</name>
<dbReference type="InterPro" id="IPR001279">
    <property type="entry name" value="Metallo-B-lactamas"/>
</dbReference>
<dbReference type="SMART" id="SM00849">
    <property type="entry name" value="Lactamase_B"/>
    <property type="match status" value="1"/>
</dbReference>
<keyword evidence="4 6" id="KW-1133">Transmembrane helix</keyword>
<feature type="transmembrane region" description="Helical" evidence="6">
    <location>
        <begin position="270"/>
        <end position="289"/>
    </location>
</feature>
<proteinExistence type="predicted"/>
<dbReference type="Pfam" id="PF03772">
    <property type="entry name" value="Competence"/>
    <property type="match status" value="1"/>
</dbReference>
<feature type="transmembrane region" description="Helical" evidence="6">
    <location>
        <begin position="490"/>
        <end position="506"/>
    </location>
</feature>
<feature type="transmembrane region" description="Helical" evidence="6">
    <location>
        <begin position="12"/>
        <end position="29"/>
    </location>
</feature>
<evidence type="ECO:0000256" key="2">
    <source>
        <dbReference type="ARBA" id="ARBA00022475"/>
    </source>
</evidence>
<dbReference type="SUPFAM" id="SSF56281">
    <property type="entry name" value="Metallo-hydrolase/oxidoreductase"/>
    <property type="match status" value="1"/>
</dbReference>
<keyword evidence="2" id="KW-1003">Cell membrane</keyword>
<feature type="transmembrane region" description="Helical" evidence="6">
    <location>
        <begin position="423"/>
        <end position="445"/>
    </location>
</feature>
<evidence type="ECO:0000256" key="1">
    <source>
        <dbReference type="ARBA" id="ARBA00004651"/>
    </source>
</evidence>
<dbReference type="InterPro" id="IPR036866">
    <property type="entry name" value="RibonucZ/Hydroxyglut_hydro"/>
</dbReference>
<dbReference type="Pfam" id="PF13567">
    <property type="entry name" value="DUF4131"/>
    <property type="match status" value="1"/>
</dbReference>
<dbReference type="Pfam" id="PF00753">
    <property type="entry name" value="Lactamase_B"/>
    <property type="match status" value="1"/>
</dbReference>
<dbReference type="NCBIfam" id="TIGR00360">
    <property type="entry name" value="ComEC_N-term"/>
    <property type="match status" value="1"/>
</dbReference>
<dbReference type="PANTHER" id="PTHR30619:SF1">
    <property type="entry name" value="RECOMBINATION PROTEIN 2"/>
    <property type="match status" value="1"/>
</dbReference>
<dbReference type="AlphaFoldDB" id="A0AAU7CLG6"/>
<dbReference type="Gene3D" id="3.60.15.10">
    <property type="entry name" value="Ribonuclease Z/Hydroxyacylglutathione hydrolase-like"/>
    <property type="match status" value="1"/>
</dbReference>
<protein>
    <submittedName>
        <fullName evidence="8">ComEC/Rec2 family competence protein</fullName>
    </submittedName>
</protein>
<dbReference type="GO" id="GO:0005886">
    <property type="term" value="C:plasma membrane"/>
    <property type="evidence" value="ECO:0007669"/>
    <property type="project" value="UniProtKB-SubCell"/>
</dbReference>
<feature type="transmembrane region" description="Helical" evidence="6">
    <location>
        <begin position="526"/>
        <end position="545"/>
    </location>
</feature>
<comment type="subcellular location">
    <subcellularLocation>
        <location evidence="1">Cell membrane</location>
        <topology evidence="1">Multi-pass membrane protein</topology>
    </subcellularLocation>
</comment>
<dbReference type="EMBL" id="CP155447">
    <property type="protein sequence ID" value="XBH05967.1"/>
    <property type="molecule type" value="Genomic_DNA"/>
</dbReference>
<organism evidence="8">
    <name type="scientific">Singulisphaera sp. Ch08</name>
    <dbReference type="NCBI Taxonomy" id="3120278"/>
    <lineage>
        <taxon>Bacteria</taxon>
        <taxon>Pseudomonadati</taxon>
        <taxon>Planctomycetota</taxon>
        <taxon>Planctomycetia</taxon>
        <taxon>Isosphaerales</taxon>
        <taxon>Isosphaeraceae</taxon>
        <taxon>Singulisphaera</taxon>
    </lineage>
</organism>
<evidence type="ECO:0000256" key="3">
    <source>
        <dbReference type="ARBA" id="ARBA00022692"/>
    </source>
</evidence>
<evidence type="ECO:0000256" key="5">
    <source>
        <dbReference type="ARBA" id="ARBA00023136"/>
    </source>
</evidence>